<dbReference type="Proteomes" id="UP000532866">
    <property type="component" value="Unassembled WGS sequence"/>
</dbReference>
<gene>
    <name evidence="1" type="ORF">HB759_03775</name>
</gene>
<reference evidence="1 2" key="1">
    <citation type="submission" date="2020-03" db="EMBL/GenBank/DDBJ databases">
        <title>Soil Listeria distribution.</title>
        <authorList>
            <person name="Liao J."/>
            <person name="Wiedmann M."/>
        </authorList>
    </citation>
    <scope>NUCLEOTIDE SEQUENCE [LARGE SCALE GENOMIC DNA]</scope>
    <source>
        <strain evidence="1 2">FSL L7-1833</strain>
    </source>
</reference>
<accession>A0A7X0WDF6</accession>
<proteinExistence type="predicted"/>
<dbReference type="EMBL" id="JAAROL010000001">
    <property type="protein sequence ID" value="MBC1331062.1"/>
    <property type="molecule type" value="Genomic_DNA"/>
</dbReference>
<name>A0A7X0WDF6_9LIST</name>
<dbReference type="RefSeq" id="WP_185372887.1">
    <property type="nucleotide sequence ID" value="NZ_JAAROL010000001.1"/>
</dbReference>
<protein>
    <submittedName>
        <fullName evidence="1">Uncharacterized protein</fullName>
    </submittedName>
</protein>
<dbReference type="AlphaFoldDB" id="A0A7X0WDF6"/>
<comment type="caution">
    <text evidence="1">The sequence shown here is derived from an EMBL/GenBank/DDBJ whole genome shotgun (WGS) entry which is preliminary data.</text>
</comment>
<organism evidence="1 2">
    <name type="scientific">Listeria booriae</name>
    <dbReference type="NCBI Taxonomy" id="1552123"/>
    <lineage>
        <taxon>Bacteria</taxon>
        <taxon>Bacillati</taxon>
        <taxon>Bacillota</taxon>
        <taxon>Bacilli</taxon>
        <taxon>Bacillales</taxon>
        <taxon>Listeriaceae</taxon>
        <taxon>Listeria</taxon>
    </lineage>
</organism>
<sequence length="79" mass="9406">MQLLAVDTQEKYDSLMGHLENEGNVWFEDESKPTDVNNWTEYKEETVIMLNTTLIIHHQNRAYFENVCPDVEIVDYEIR</sequence>
<evidence type="ECO:0000313" key="1">
    <source>
        <dbReference type="EMBL" id="MBC1331062.1"/>
    </source>
</evidence>
<evidence type="ECO:0000313" key="2">
    <source>
        <dbReference type="Proteomes" id="UP000532866"/>
    </source>
</evidence>